<dbReference type="GO" id="GO:0045944">
    <property type="term" value="P:positive regulation of transcription by RNA polymerase II"/>
    <property type="evidence" value="ECO:0007669"/>
    <property type="project" value="TreeGrafter"/>
</dbReference>
<feature type="region of interest" description="Disordered" evidence="10">
    <location>
        <begin position="414"/>
        <end position="446"/>
    </location>
</feature>
<dbReference type="InterPro" id="IPR036236">
    <property type="entry name" value="Znf_C2H2_sf"/>
</dbReference>
<accession>A0A0C9MYF6</accession>
<gene>
    <name evidence="12" type="ORF">MAM1_0218d08197</name>
</gene>
<dbReference type="AlphaFoldDB" id="A0A0C9MYF6"/>
<feature type="region of interest" description="Disordered" evidence="10">
    <location>
        <begin position="476"/>
        <end position="512"/>
    </location>
</feature>
<keyword evidence="4" id="KW-0677">Repeat</keyword>
<keyword evidence="5 9" id="KW-0863">Zinc-finger</keyword>
<dbReference type="PROSITE" id="PS50157">
    <property type="entry name" value="ZINC_FINGER_C2H2_2"/>
    <property type="match status" value="3"/>
</dbReference>
<feature type="region of interest" description="Disordered" evidence="10">
    <location>
        <begin position="97"/>
        <end position="195"/>
    </location>
</feature>
<dbReference type="SUPFAM" id="SSF57667">
    <property type="entry name" value="beta-beta-alpha zinc fingers"/>
    <property type="match status" value="2"/>
</dbReference>
<dbReference type="PANTHER" id="PTHR47257:SF1">
    <property type="entry name" value="PH-RESPONSE TRANSCRIPTION FACTOR PACC_RIM101"/>
    <property type="match status" value="1"/>
</dbReference>
<feature type="compositionally biased region" description="Polar residues" evidence="10">
    <location>
        <begin position="107"/>
        <end position="137"/>
    </location>
</feature>
<protein>
    <recommendedName>
        <fullName evidence="11">C2H2-type domain-containing protein</fullName>
    </recommendedName>
</protein>
<dbReference type="GO" id="GO:0005634">
    <property type="term" value="C:nucleus"/>
    <property type="evidence" value="ECO:0007669"/>
    <property type="project" value="UniProtKB-SubCell"/>
</dbReference>
<dbReference type="PROSITE" id="PS00028">
    <property type="entry name" value="ZINC_FINGER_C2H2_1"/>
    <property type="match status" value="3"/>
</dbReference>
<keyword evidence="2" id="KW-0678">Repressor</keyword>
<feature type="compositionally biased region" description="Low complexity" evidence="10">
    <location>
        <begin position="568"/>
        <end position="592"/>
    </location>
</feature>
<evidence type="ECO:0000256" key="8">
    <source>
        <dbReference type="ARBA" id="ARBA00038089"/>
    </source>
</evidence>
<evidence type="ECO:0000256" key="7">
    <source>
        <dbReference type="ARBA" id="ARBA00023242"/>
    </source>
</evidence>
<evidence type="ECO:0000256" key="3">
    <source>
        <dbReference type="ARBA" id="ARBA00022723"/>
    </source>
</evidence>
<comment type="subcellular location">
    <subcellularLocation>
        <location evidence="1">Nucleus</location>
    </subcellularLocation>
</comment>
<dbReference type="OrthoDB" id="6155966at2759"/>
<name>A0A0C9MYF6_9FUNG</name>
<reference evidence="12" key="1">
    <citation type="submission" date="2014-09" db="EMBL/GenBank/DDBJ databases">
        <title>Draft genome sequence of an oleaginous Mucoromycotina fungus Mucor ambiguus NBRC6742.</title>
        <authorList>
            <person name="Takeda I."/>
            <person name="Yamane N."/>
            <person name="Morita T."/>
            <person name="Tamano K."/>
            <person name="Machida M."/>
            <person name="Baker S."/>
            <person name="Koike H."/>
        </authorList>
    </citation>
    <scope>NUCLEOTIDE SEQUENCE</scope>
    <source>
        <strain evidence="12">NBRC 6742</strain>
    </source>
</reference>
<feature type="compositionally biased region" description="Low complexity" evidence="10">
    <location>
        <begin position="477"/>
        <end position="494"/>
    </location>
</feature>
<sequence>MDYSRYNCRWENCNKIYTDPEHLYSHLTNDHVGRKSTGNLCLTCHWEDCEVSVVKRDHITSHLRVHVPLKPHHCNFCDKSFKRPQDLKKHERIHNEENAAPVKIRPNRSSVNMTPLTPPRQSDMSLSPNPTVISHTSLKVPISPPHSSSNYSDDGWMQPPLQTNHSGAVSSPSSDCYQSFKSSSSLSVKQEPSTPYSPPNFIPDNMMNNLMFVDESSNQLKTEYNSDMMNSLDMFQNLVDNGSISPNSLNMNSEEQLNNFNLWLAQLTESIEGGGGSTSTNPTNNASYDYAAVQQQQQQQQSVPAQQQTNYADMLLQFNANLPMSDTSLYPTANTSNPEQDMYVRSQPLMQSSALDYSPSTPSKLYGDYSMPIMDTTTYNYATELPPPQMNGMRHHYANVPGIVNNNNYFAPDLRTTQNLGSSKDDVKYKPKSPVDAESKEEKAAEAFKPVKPDTLIESKKNVTTMMNVFASANDISTTSTKKPSSSSSSVVSSETNKQPQQSHAKKSPVSKDVLDLLVSDMSDLAIEKEAQATSQELYPTADKSKLEKHQQLLKNLSQWVNKNFKDQQQQQQQRKSVDTTSSPSPSSVQVQ</sequence>
<evidence type="ECO:0000313" key="12">
    <source>
        <dbReference type="EMBL" id="GAN08682.1"/>
    </source>
</evidence>
<feature type="compositionally biased region" description="Basic and acidic residues" evidence="10">
    <location>
        <begin position="423"/>
        <end position="446"/>
    </location>
</feature>
<feature type="domain" description="C2H2-type" evidence="11">
    <location>
        <begin position="42"/>
        <end position="71"/>
    </location>
</feature>
<keyword evidence="6" id="KW-0862">Zinc</keyword>
<feature type="domain" description="C2H2-type" evidence="11">
    <location>
        <begin position="6"/>
        <end position="36"/>
    </location>
</feature>
<dbReference type="Pfam" id="PF00096">
    <property type="entry name" value="zf-C2H2"/>
    <property type="match status" value="1"/>
</dbReference>
<dbReference type="Proteomes" id="UP000053815">
    <property type="component" value="Unassembled WGS sequence"/>
</dbReference>
<dbReference type="GO" id="GO:0008270">
    <property type="term" value="F:zinc ion binding"/>
    <property type="evidence" value="ECO:0007669"/>
    <property type="project" value="UniProtKB-KW"/>
</dbReference>
<evidence type="ECO:0000256" key="5">
    <source>
        <dbReference type="ARBA" id="ARBA00022771"/>
    </source>
</evidence>
<evidence type="ECO:0000256" key="2">
    <source>
        <dbReference type="ARBA" id="ARBA00022491"/>
    </source>
</evidence>
<proteinExistence type="inferred from homology"/>
<keyword evidence="13" id="KW-1185">Reference proteome</keyword>
<dbReference type="EMBL" id="DF836507">
    <property type="protein sequence ID" value="GAN08682.1"/>
    <property type="molecule type" value="Genomic_DNA"/>
</dbReference>
<dbReference type="PANTHER" id="PTHR47257">
    <property type="entry name" value="PH-RESPONSE TRANSCRIPTION FACTOR PACC/RIM101"/>
    <property type="match status" value="1"/>
</dbReference>
<feature type="compositionally biased region" description="Polar residues" evidence="10">
    <location>
        <begin position="160"/>
        <end position="177"/>
    </location>
</feature>
<organism evidence="12">
    <name type="scientific">Mucor ambiguus</name>
    <dbReference type="NCBI Taxonomy" id="91626"/>
    <lineage>
        <taxon>Eukaryota</taxon>
        <taxon>Fungi</taxon>
        <taxon>Fungi incertae sedis</taxon>
        <taxon>Mucoromycota</taxon>
        <taxon>Mucoromycotina</taxon>
        <taxon>Mucoromycetes</taxon>
        <taxon>Mucorales</taxon>
        <taxon>Mucorineae</taxon>
        <taxon>Mucoraceae</taxon>
        <taxon>Mucor</taxon>
    </lineage>
</organism>
<dbReference type="FunFam" id="3.30.160.60:FF:002343">
    <property type="entry name" value="Zinc finger protein 33A"/>
    <property type="match status" value="1"/>
</dbReference>
<keyword evidence="3" id="KW-0479">Metal-binding</keyword>
<evidence type="ECO:0000313" key="13">
    <source>
        <dbReference type="Proteomes" id="UP000053815"/>
    </source>
</evidence>
<dbReference type="STRING" id="91626.A0A0C9MYF6"/>
<dbReference type="InterPro" id="IPR013087">
    <property type="entry name" value="Znf_C2H2_type"/>
</dbReference>
<dbReference type="SMART" id="SM00355">
    <property type="entry name" value="ZnF_C2H2"/>
    <property type="match status" value="3"/>
</dbReference>
<feature type="domain" description="C2H2-type" evidence="11">
    <location>
        <begin position="72"/>
        <end position="99"/>
    </location>
</feature>
<keyword evidence="7" id="KW-0539">Nucleus</keyword>
<evidence type="ECO:0000256" key="6">
    <source>
        <dbReference type="ARBA" id="ARBA00022833"/>
    </source>
</evidence>
<evidence type="ECO:0000256" key="9">
    <source>
        <dbReference type="PROSITE-ProRule" id="PRU00042"/>
    </source>
</evidence>
<dbReference type="InterPro" id="IPR050806">
    <property type="entry name" value="pacC/RIM101"/>
</dbReference>
<feature type="region of interest" description="Disordered" evidence="10">
    <location>
        <begin position="564"/>
        <end position="592"/>
    </location>
</feature>
<evidence type="ECO:0000256" key="10">
    <source>
        <dbReference type="SAM" id="MobiDB-lite"/>
    </source>
</evidence>
<evidence type="ECO:0000256" key="1">
    <source>
        <dbReference type="ARBA" id="ARBA00004123"/>
    </source>
</evidence>
<evidence type="ECO:0000256" key="4">
    <source>
        <dbReference type="ARBA" id="ARBA00022737"/>
    </source>
</evidence>
<comment type="similarity">
    <text evidence="8">Belongs to the pacC/RIM101 family.</text>
</comment>
<dbReference type="Gene3D" id="3.30.160.60">
    <property type="entry name" value="Classic Zinc Finger"/>
    <property type="match status" value="2"/>
</dbReference>
<evidence type="ECO:0000259" key="11">
    <source>
        <dbReference type="PROSITE" id="PS50157"/>
    </source>
</evidence>